<proteinExistence type="predicted"/>
<evidence type="ECO:0000256" key="1">
    <source>
        <dbReference type="SAM" id="MobiDB-lite"/>
    </source>
</evidence>
<feature type="region of interest" description="Disordered" evidence="1">
    <location>
        <begin position="1"/>
        <end position="108"/>
    </location>
</feature>
<dbReference type="Proteomes" id="UP000005240">
    <property type="component" value="Unassembled WGS sequence"/>
</dbReference>
<dbReference type="PANTHER" id="PTHR34587:SF2">
    <property type="entry name" value="G-PROTEIN COUPLED RECEPTORS FAMILY 1 PROFILE DOMAIN-CONTAINING PROTEIN"/>
    <property type="match status" value="1"/>
</dbReference>
<reference evidence="2" key="1">
    <citation type="submission" date="2009-11" db="EMBL/GenBank/DDBJ databases">
        <authorList>
            <consortium name="The Broad Institute Genome Sequencing Platform"/>
            <person name="Ward D."/>
            <person name="Feldgarden M."/>
            <person name="Earl A."/>
            <person name="Young S.K."/>
            <person name="Zeng Q."/>
            <person name="Koehrsen M."/>
            <person name="Alvarado L."/>
            <person name="Berlin A."/>
            <person name="Bochicchio J."/>
            <person name="Borenstein D."/>
            <person name="Chapman S.B."/>
            <person name="Chen Z."/>
            <person name="Engels R."/>
            <person name="Freedman E."/>
            <person name="Gellesch M."/>
            <person name="Goldberg J."/>
            <person name="Griggs A."/>
            <person name="Gujja S."/>
            <person name="Heilman E."/>
            <person name="Heiman D."/>
            <person name="Hepburn T."/>
            <person name="Howarth C."/>
            <person name="Jen D."/>
            <person name="Larson L."/>
            <person name="Lewis B."/>
            <person name="Mehta T."/>
            <person name="Park D."/>
            <person name="Pearson M."/>
            <person name="Roberts A."/>
            <person name="Saif S."/>
            <person name="Shea T."/>
            <person name="Shenoy N."/>
            <person name="Sisk P."/>
            <person name="Stolte C."/>
            <person name="Sykes S."/>
            <person name="Thomson T."/>
            <person name="Walk T."/>
            <person name="White J."/>
            <person name="Yandava C."/>
            <person name="Izard J."/>
            <person name="Baranova O.V."/>
            <person name="Blanton J.M."/>
            <person name="Tanner A.C."/>
            <person name="Dewhirst F.E."/>
            <person name="Haas B."/>
            <person name="Nusbaum C."/>
            <person name="Birren B."/>
        </authorList>
    </citation>
    <scope>NUCLEOTIDE SEQUENCE [LARGE SCALE GENOMIC DNA]</scope>
    <source>
        <strain evidence="2">1-1 BBBD Race 1</strain>
    </source>
</reference>
<dbReference type="AlphaFoldDB" id="A0A180H4M3"/>
<dbReference type="VEuPathDB" id="FungiDB:PTTG_25231"/>
<dbReference type="PANTHER" id="PTHR34587">
    <property type="entry name" value="VWFA DOMAIN-CONTAINING PROTEIN"/>
    <property type="match status" value="1"/>
</dbReference>
<reference evidence="3" key="4">
    <citation type="submission" date="2025-05" db="UniProtKB">
        <authorList>
            <consortium name="EnsemblFungi"/>
        </authorList>
    </citation>
    <scope>IDENTIFICATION</scope>
    <source>
        <strain evidence="3">isolate 1-1 / race 1 (BBBD)</strain>
    </source>
</reference>
<dbReference type="OrthoDB" id="2336871at2759"/>
<evidence type="ECO:0000313" key="3">
    <source>
        <dbReference type="EnsemblFungi" id="PTTG_25231-t43_1-p1"/>
    </source>
</evidence>
<keyword evidence="4" id="KW-1185">Reference proteome</keyword>
<feature type="compositionally biased region" description="Gly residues" evidence="1">
    <location>
        <begin position="91"/>
        <end position="103"/>
    </location>
</feature>
<evidence type="ECO:0000313" key="2">
    <source>
        <dbReference type="EMBL" id="OAV99628.1"/>
    </source>
</evidence>
<feature type="compositionally biased region" description="Polar residues" evidence="1">
    <location>
        <begin position="1"/>
        <end position="26"/>
    </location>
</feature>
<organism evidence="2">
    <name type="scientific">Puccinia triticina (isolate 1-1 / race 1 (BBBD))</name>
    <name type="common">Brown leaf rust fungus</name>
    <dbReference type="NCBI Taxonomy" id="630390"/>
    <lineage>
        <taxon>Eukaryota</taxon>
        <taxon>Fungi</taxon>
        <taxon>Dikarya</taxon>
        <taxon>Basidiomycota</taxon>
        <taxon>Pucciniomycotina</taxon>
        <taxon>Pucciniomycetes</taxon>
        <taxon>Pucciniales</taxon>
        <taxon>Pucciniaceae</taxon>
        <taxon>Puccinia</taxon>
    </lineage>
</organism>
<evidence type="ECO:0000313" key="4">
    <source>
        <dbReference type="Proteomes" id="UP000005240"/>
    </source>
</evidence>
<dbReference type="STRING" id="630390.A0A180H4M3"/>
<dbReference type="InterPro" id="IPR053216">
    <property type="entry name" value="Appressorial_penetr-assoc"/>
</dbReference>
<dbReference type="EMBL" id="ADAS02000002">
    <property type="protein sequence ID" value="OAV99628.1"/>
    <property type="molecule type" value="Genomic_DNA"/>
</dbReference>
<feature type="compositionally biased region" description="Polar residues" evidence="1">
    <location>
        <begin position="36"/>
        <end position="47"/>
    </location>
</feature>
<dbReference type="EnsemblFungi" id="PTTG_25231-t43_1">
    <property type="protein sequence ID" value="PTTG_25231-t43_1-p1"/>
    <property type="gene ID" value="PTTG_25231"/>
</dbReference>
<sequence>MSVDSRQTSSPSQSFQNQNLRTTSLIETIDLGQDEAGTSTTSTNRNHLASEEDDSAPIDLYTRMLQKTRRIQLENRRLRKRSPKGGDKGGDGGGQRGGGGGGNNADKNQCLVQGAIQNGAFTDGKPTGAQSPSLTSPNNFINFCLTSFGKVGGAEIMNGKQLEKKPGCNGIVMGMVPDQNHMPSCKFIKPKNLDEIPAKKPFTITLKVRNIVLGVFTNPKNTYLQGPVQLDPETKSVLGHTHVVIQPINSLDSTDVPDPTVLVFFKGVDGPAKKEEVIVDVKDGLEPGFYRISTITTAANHQPISSPVARRSIYDDIIYVTAK</sequence>
<gene>
    <name evidence="2" type="ORF">PTTG_25231</name>
</gene>
<reference evidence="2" key="2">
    <citation type="submission" date="2016-05" db="EMBL/GenBank/DDBJ databases">
        <title>Comparative analysis highlights variable genome content of wheat rusts and divergence of the mating loci.</title>
        <authorList>
            <person name="Cuomo C.A."/>
            <person name="Bakkeren G."/>
            <person name="Szabo L."/>
            <person name="Khalil H."/>
            <person name="Joly D."/>
            <person name="Goldberg J."/>
            <person name="Young S."/>
            <person name="Zeng Q."/>
            <person name="Fellers J."/>
        </authorList>
    </citation>
    <scope>NUCLEOTIDE SEQUENCE [LARGE SCALE GENOMIC DNA]</scope>
    <source>
        <strain evidence="2">1-1 BBBD Race 1</strain>
    </source>
</reference>
<accession>A0A180H4M3</accession>
<reference evidence="3 4" key="3">
    <citation type="journal article" date="2017" name="G3 (Bethesda)">
        <title>Comparative analysis highlights variable genome content of wheat rusts and divergence of the mating loci.</title>
        <authorList>
            <person name="Cuomo C.A."/>
            <person name="Bakkeren G."/>
            <person name="Khalil H.B."/>
            <person name="Panwar V."/>
            <person name="Joly D."/>
            <person name="Linning R."/>
            <person name="Sakthikumar S."/>
            <person name="Song X."/>
            <person name="Adiconis X."/>
            <person name="Fan L."/>
            <person name="Goldberg J.M."/>
            <person name="Levin J.Z."/>
            <person name="Young S."/>
            <person name="Zeng Q."/>
            <person name="Anikster Y."/>
            <person name="Bruce M."/>
            <person name="Wang M."/>
            <person name="Yin C."/>
            <person name="McCallum B."/>
            <person name="Szabo L.J."/>
            <person name="Hulbert S."/>
            <person name="Chen X."/>
            <person name="Fellers J.P."/>
        </authorList>
    </citation>
    <scope>NUCLEOTIDE SEQUENCE</scope>
    <source>
        <strain evidence="3">isolate 1-1 / race 1 (BBBD)</strain>
        <strain evidence="4">Isolate 1-1 / race 1 (BBBD)</strain>
    </source>
</reference>
<protein>
    <submittedName>
        <fullName evidence="2 3">Uncharacterized protein</fullName>
    </submittedName>
</protein>
<name>A0A180H4M3_PUCT1</name>